<organism evidence="2 3">
    <name type="scientific">Psychromicrobium lacuslunae</name>
    <dbReference type="NCBI Taxonomy" id="1618207"/>
    <lineage>
        <taxon>Bacteria</taxon>
        <taxon>Bacillati</taxon>
        <taxon>Actinomycetota</taxon>
        <taxon>Actinomycetes</taxon>
        <taxon>Micrococcales</taxon>
        <taxon>Micrococcaceae</taxon>
        <taxon>Psychromicrobium</taxon>
    </lineage>
</organism>
<name>A0A0D4C1C5_9MICC</name>
<keyword evidence="1" id="KW-0732">Signal</keyword>
<keyword evidence="3" id="KW-1185">Reference proteome</keyword>
<feature type="signal peptide" evidence="1">
    <location>
        <begin position="1"/>
        <end position="31"/>
    </location>
</feature>
<proteinExistence type="predicted"/>
<dbReference type="RefSeq" id="WP_045075984.1">
    <property type="nucleotide sequence ID" value="NZ_CP011005.1"/>
</dbReference>
<dbReference type="AlphaFoldDB" id="A0A0D4C1C5"/>
<dbReference type="KEGG" id="ari:UM93_13030"/>
<dbReference type="HOGENOM" id="CLU_087518_0_0_11"/>
<reference evidence="2 3" key="1">
    <citation type="journal article" date="2015" name="Genome Announc.">
        <title>Complete Genome Sequencing of Protease-Producing Novel Arthrobacter sp. Strain IHBB 11108 Using PacBio Single-Molecule Real-Time Sequencing Technology.</title>
        <authorList>
            <person name="Kiran S."/>
            <person name="Swarnkar M.K."/>
            <person name="Pal M."/>
            <person name="Thakur R."/>
            <person name="Tewari R."/>
            <person name="Singh A.K."/>
            <person name="Gulati A."/>
        </authorList>
    </citation>
    <scope>NUCLEOTIDE SEQUENCE [LARGE SCALE GENOMIC DNA]</scope>
    <source>
        <strain evidence="2 3">IHBB 11108</strain>
    </source>
</reference>
<dbReference type="EMBL" id="CP011005">
    <property type="protein sequence ID" value="AJT42195.1"/>
    <property type="molecule type" value="Genomic_DNA"/>
</dbReference>
<sequence length="225" mass="24538">MFTTLKRQYSVLGVAALAIPALLLGSSMAQANPAAPIVDRAAHSKAIVESKNPKFSIYRTNSGLFSFKLPKGYTVKEQANQWLSEQLGRQVVDIYIYSAKGLQIGYLAERYYADGASGPAPKQLILDQAATPNMHYSPGATINYYLSYNSYSGFGEVTMRLEDRNKGSYGVAPSQFEVTGNFISVFTVNVANILGDISSPQQVKAWQHTAQYAALKTMLSSLTVN</sequence>
<accession>A0A0D4C1C5</accession>
<gene>
    <name evidence="2" type="ORF">UM93_13030</name>
</gene>
<feature type="chain" id="PRO_5002281108" evidence="1">
    <location>
        <begin position="32"/>
        <end position="225"/>
    </location>
</feature>
<evidence type="ECO:0000313" key="2">
    <source>
        <dbReference type="EMBL" id="AJT42195.1"/>
    </source>
</evidence>
<dbReference type="PATRIC" id="fig|1618207.4.peg.2641"/>
<evidence type="ECO:0000313" key="3">
    <source>
        <dbReference type="Proteomes" id="UP000061839"/>
    </source>
</evidence>
<protein>
    <submittedName>
        <fullName evidence="2">Uncharacterized protein</fullName>
    </submittedName>
</protein>
<evidence type="ECO:0000256" key="1">
    <source>
        <dbReference type="SAM" id="SignalP"/>
    </source>
</evidence>
<dbReference type="Proteomes" id="UP000061839">
    <property type="component" value="Chromosome"/>
</dbReference>